<keyword evidence="1" id="KW-1133">Transmembrane helix</keyword>
<feature type="transmembrane region" description="Helical" evidence="1">
    <location>
        <begin position="191"/>
        <end position="209"/>
    </location>
</feature>
<evidence type="ECO:0000259" key="2">
    <source>
        <dbReference type="Pfam" id="PF01757"/>
    </source>
</evidence>
<dbReference type="PANTHER" id="PTHR23028">
    <property type="entry name" value="ACETYLTRANSFERASE"/>
    <property type="match status" value="1"/>
</dbReference>
<name>A0A1E1F577_9SPHN</name>
<dbReference type="Proteomes" id="UP000218272">
    <property type="component" value="Chromosome SCLO_1"/>
</dbReference>
<dbReference type="GO" id="GO:0009103">
    <property type="term" value="P:lipopolysaccharide biosynthetic process"/>
    <property type="evidence" value="ECO:0007669"/>
    <property type="project" value="TreeGrafter"/>
</dbReference>
<proteinExistence type="predicted"/>
<evidence type="ECO:0000256" key="1">
    <source>
        <dbReference type="SAM" id="Phobius"/>
    </source>
</evidence>
<keyword evidence="1" id="KW-0472">Membrane</keyword>
<dbReference type="InterPro" id="IPR002656">
    <property type="entry name" value="Acyl_transf_3_dom"/>
</dbReference>
<dbReference type="KEGG" id="sclo:SCLO_1025920"/>
<gene>
    <name evidence="4" type="ORF">SCLO_1025920</name>
</gene>
<evidence type="ECO:0000259" key="3">
    <source>
        <dbReference type="Pfam" id="PF19040"/>
    </source>
</evidence>
<feature type="transmembrane region" description="Helical" evidence="1">
    <location>
        <begin position="32"/>
        <end position="52"/>
    </location>
</feature>
<keyword evidence="4" id="KW-0012">Acyltransferase</keyword>
<keyword evidence="4" id="KW-0808">Transferase</keyword>
<keyword evidence="1" id="KW-0812">Transmembrane</keyword>
<evidence type="ECO:0000313" key="5">
    <source>
        <dbReference type="Proteomes" id="UP000218272"/>
    </source>
</evidence>
<dbReference type="EMBL" id="AP017655">
    <property type="protein sequence ID" value="BAV65632.1"/>
    <property type="molecule type" value="Genomic_DNA"/>
</dbReference>
<keyword evidence="5" id="KW-1185">Reference proteome</keyword>
<reference evidence="4 5" key="1">
    <citation type="submission" date="2016-10" db="EMBL/GenBank/DDBJ databases">
        <title>Complete Genome Sequence of the Nonylphenol-Degrading Bacterium Sphingobium cloacae JCM 10874T.</title>
        <authorList>
            <person name="Ootsuka M."/>
            <person name="Nishizawa T."/>
            <person name="Ohta H."/>
        </authorList>
    </citation>
    <scope>NUCLEOTIDE SEQUENCE [LARGE SCALE GENOMIC DNA]</scope>
    <source>
        <strain evidence="4 5">JCM 10874</strain>
    </source>
</reference>
<dbReference type="GO" id="GO:0016747">
    <property type="term" value="F:acyltransferase activity, transferring groups other than amino-acyl groups"/>
    <property type="evidence" value="ECO:0007669"/>
    <property type="project" value="InterPro"/>
</dbReference>
<protein>
    <submittedName>
        <fullName evidence="4">Acyltransferase</fullName>
    </submittedName>
</protein>
<feature type="transmembrane region" description="Helical" evidence="1">
    <location>
        <begin position="369"/>
        <end position="393"/>
    </location>
</feature>
<dbReference type="InterPro" id="IPR043968">
    <property type="entry name" value="SGNH"/>
</dbReference>
<sequence length="683" mass="74314">MERSDRPFAVSLIAGSIGPAQRASFPAVGYRADLDALRAIAVIGVLLFHVGFERAGGGFVGVDIFFVISGFLITQLMIRDLDNGVFSLANFYHRRIRRIFPALILMLIVCTIACTWLLLPDDLQRYGQSTAAAALFSSNIWFWLKTDYFDGPALFKPLLHTWSLAVEEQFYLFFPLFLRCIWPLGRAATQIILAACVALSFAACLAIMRTDVSAAFYLTPFRAWELLLGSLLAAGAVPAITRPMLREIAAALGLALILFSILAYSELTVFPGVAALAPCIGTALVIHAGSSGGCAVNRALAIRPLVAVGLISYSLYLWHWPIIVLARYLTIDELQWPSAGLLIALSFAAAWLSYSLVEQPFRASRIKRPSVTIAACAAVTIGSAAAGLAIYAAHGWPARFSADVSRLENYKNSENPNEDKCQRVKLQLARHSPCTIGDPAKASVLLWGDSHAGVLYSALSEIAKNGPGTVYAATSRCPPLFQLGTDRVCVRGNDRRLHYLRKHKEIGTVILAARWSLYLEGRAIDIGPDETNGNTPVLQRADGEQLERFSPAARAAFNRGLHQLVDALLASGKKIILVYPVPELGYDVPSRAARMRARGEDPAAFTIPASVYFRRQDHALAILDGLGQRSGLIRIYPEAILCPRGRCLSVLHGAPLYFDSHHLSKPGSRLLVPALRQALAAAE</sequence>
<accession>A0A1E1F577</accession>
<dbReference type="InterPro" id="IPR050879">
    <property type="entry name" value="Acyltransferase_3"/>
</dbReference>
<feature type="transmembrane region" description="Helical" evidence="1">
    <location>
        <begin position="98"/>
        <end position="119"/>
    </location>
</feature>
<dbReference type="RefSeq" id="WP_066515279.1">
    <property type="nucleotide sequence ID" value="NZ_AP017655.1"/>
</dbReference>
<dbReference type="GO" id="GO:0016020">
    <property type="term" value="C:membrane"/>
    <property type="evidence" value="ECO:0007669"/>
    <property type="project" value="TreeGrafter"/>
</dbReference>
<dbReference type="Pfam" id="PF19040">
    <property type="entry name" value="SGNH"/>
    <property type="match status" value="1"/>
</dbReference>
<feature type="transmembrane region" description="Helical" evidence="1">
    <location>
        <begin position="339"/>
        <end position="357"/>
    </location>
</feature>
<feature type="domain" description="SGNH" evidence="3">
    <location>
        <begin position="430"/>
        <end position="676"/>
    </location>
</feature>
<feature type="domain" description="Acyltransferase 3" evidence="2">
    <location>
        <begin position="32"/>
        <end position="353"/>
    </location>
</feature>
<feature type="transmembrane region" description="Helical" evidence="1">
    <location>
        <begin position="59"/>
        <end position="78"/>
    </location>
</feature>
<dbReference type="PANTHER" id="PTHR23028:SF53">
    <property type="entry name" value="ACYL_TRANSF_3 DOMAIN-CONTAINING PROTEIN"/>
    <property type="match status" value="1"/>
</dbReference>
<organism evidence="4 5">
    <name type="scientific">Sphingobium cloacae</name>
    <dbReference type="NCBI Taxonomy" id="120107"/>
    <lineage>
        <taxon>Bacteria</taxon>
        <taxon>Pseudomonadati</taxon>
        <taxon>Pseudomonadota</taxon>
        <taxon>Alphaproteobacteria</taxon>
        <taxon>Sphingomonadales</taxon>
        <taxon>Sphingomonadaceae</taxon>
        <taxon>Sphingobium</taxon>
    </lineage>
</organism>
<feature type="transmembrane region" description="Helical" evidence="1">
    <location>
        <begin position="221"/>
        <end position="241"/>
    </location>
</feature>
<evidence type="ECO:0000313" key="4">
    <source>
        <dbReference type="EMBL" id="BAV65632.1"/>
    </source>
</evidence>
<feature type="transmembrane region" description="Helical" evidence="1">
    <location>
        <begin position="248"/>
        <end position="264"/>
    </location>
</feature>
<dbReference type="AlphaFoldDB" id="A0A1E1F577"/>
<feature type="transmembrane region" description="Helical" evidence="1">
    <location>
        <begin position="270"/>
        <end position="288"/>
    </location>
</feature>
<dbReference type="Pfam" id="PF01757">
    <property type="entry name" value="Acyl_transf_3"/>
    <property type="match status" value="1"/>
</dbReference>